<feature type="compositionally biased region" description="Acidic residues" evidence="5">
    <location>
        <begin position="401"/>
        <end position="412"/>
    </location>
</feature>
<dbReference type="GO" id="GO:0000278">
    <property type="term" value="P:mitotic cell cycle"/>
    <property type="evidence" value="ECO:0007669"/>
    <property type="project" value="TreeGrafter"/>
</dbReference>
<evidence type="ECO:0000313" key="9">
    <source>
        <dbReference type="Proteomes" id="UP000019375"/>
    </source>
</evidence>
<evidence type="ECO:0000259" key="7">
    <source>
        <dbReference type="Pfam" id="PF20946"/>
    </source>
</evidence>
<dbReference type="GO" id="GO:0006281">
    <property type="term" value="P:DNA repair"/>
    <property type="evidence" value="ECO:0007669"/>
    <property type="project" value="TreeGrafter"/>
</dbReference>
<dbReference type="Gene3D" id="2.130.10.10">
    <property type="entry name" value="YVTN repeat-like/Quinoprotein amine dehydrogenase"/>
    <property type="match status" value="1"/>
</dbReference>
<organism evidence="8 9">
    <name type="scientific">Zygosaccharomyces bailii (strain CLIB 213 / ATCC 58445 / CBS 680 / BCRC 21525 / NBRC 1098 / NCYC 1416 / NRRL Y-2227)</name>
    <dbReference type="NCBI Taxonomy" id="1333698"/>
    <lineage>
        <taxon>Eukaryota</taxon>
        <taxon>Fungi</taxon>
        <taxon>Dikarya</taxon>
        <taxon>Ascomycota</taxon>
        <taxon>Saccharomycotina</taxon>
        <taxon>Saccharomycetes</taxon>
        <taxon>Saccharomycetales</taxon>
        <taxon>Saccharomycetaceae</taxon>
        <taxon>Zygosaccharomyces</taxon>
    </lineage>
</organism>
<evidence type="ECO:0000256" key="3">
    <source>
        <dbReference type="ARBA" id="ARBA00022737"/>
    </source>
</evidence>
<dbReference type="EMBL" id="HG316461">
    <property type="protein sequence ID" value="CDF90806.1"/>
    <property type="molecule type" value="Genomic_DNA"/>
</dbReference>
<keyword evidence="9" id="KW-1185">Reference proteome</keyword>
<dbReference type="InterPro" id="IPR015943">
    <property type="entry name" value="WD40/YVTN_repeat-like_dom_sf"/>
</dbReference>
<dbReference type="GO" id="GO:0003682">
    <property type="term" value="F:chromatin binding"/>
    <property type="evidence" value="ECO:0007669"/>
    <property type="project" value="TreeGrafter"/>
</dbReference>
<protein>
    <submittedName>
        <fullName evidence="8">ZYBA0S08-03532g1_1</fullName>
    </submittedName>
</protein>
<accession>A0A8J2X9Q2</accession>
<keyword evidence="4" id="KW-0539">Nucleus</keyword>
<proteinExistence type="predicted"/>
<dbReference type="Proteomes" id="UP000019375">
    <property type="component" value="Unassembled WGS sequence"/>
</dbReference>
<evidence type="ECO:0000256" key="1">
    <source>
        <dbReference type="ARBA" id="ARBA00004123"/>
    </source>
</evidence>
<dbReference type="GO" id="GO:0043596">
    <property type="term" value="C:nuclear replication fork"/>
    <property type="evidence" value="ECO:0007669"/>
    <property type="project" value="TreeGrafter"/>
</dbReference>
<evidence type="ECO:0000259" key="6">
    <source>
        <dbReference type="Pfam" id="PF12341"/>
    </source>
</evidence>
<gene>
    <name evidence="8" type="ORF">BN860_03532g</name>
</gene>
<dbReference type="AlphaFoldDB" id="A0A8J2X9Q2"/>
<dbReference type="InterPro" id="IPR036322">
    <property type="entry name" value="WD40_repeat_dom_sf"/>
</dbReference>
<name>A0A8J2X9Q2_ZYGB2</name>
<dbReference type="GO" id="GO:0006261">
    <property type="term" value="P:DNA-templated DNA replication"/>
    <property type="evidence" value="ECO:0007669"/>
    <property type="project" value="TreeGrafter"/>
</dbReference>
<feature type="region of interest" description="Disordered" evidence="5">
    <location>
        <begin position="397"/>
        <end position="443"/>
    </location>
</feature>
<dbReference type="OrthoDB" id="427368at2759"/>
<dbReference type="PANTHER" id="PTHR19932">
    <property type="entry name" value="WD REPEAT AND HMG-BOX DNA BINDING PROTEIN"/>
    <property type="match status" value="1"/>
</dbReference>
<evidence type="ECO:0000256" key="2">
    <source>
        <dbReference type="ARBA" id="ARBA00022574"/>
    </source>
</evidence>
<dbReference type="SUPFAM" id="SSF50978">
    <property type="entry name" value="WD40 repeat-like"/>
    <property type="match status" value="1"/>
</dbReference>
<dbReference type="InterPro" id="IPR048591">
    <property type="entry name" value="WDHD1/CFT4_hel"/>
</dbReference>
<evidence type="ECO:0000256" key="4">
    <source>
        <dbReference type="ARBA" id="ARBA00023242"/>
    </source>
</evidence>
<dbReference type="Pfam" id="PF12341">
    <property type="entry name" value="Mcl1_mid"/>
    <property type="match status" value="1"/>
</dbReference>
<feature type="domain" description="WDHD1/CFT4 second beta-propeller" evidence="6">
    <location>
        <begin position="451"/>
        <end position="752"/>
    </location>
</feature>
<dbReference type="PANTHER" id="PTHR19932:SF10">
    <property type="entry name" value="WD REPEAT AND HMG-BOX DNA-BINDING PROTEIN 1"/>
    <property type="match status" value="1"/>
</dbReference>
<comment type="subcellular location">
    <subcellularLocation>
        <location evidence="1">Nucleus</location>
    </subcellularLocation>
</comment>
<keyword evidence="3" id="KW-0677">Repeat</keyword>
<keyword evidence="2" id="KW-0853">WD repeat</keyword>
<evidence type="ECO:0000256" key="5">
    <source>
        <dbReference type="SAM" id="MobiDB-lite"/>
    </source>
</evidence>
<feature type="domain" description="WDHD1/CFT4 helical bundle" evidence="7">
    <location>
        <begin position="784"/>
        <end position="886"/>
    </location>
</feature>
<dbReference type="InterPro" id="IPR022100">
    <property type="entry name" value="WDHD1/CFT4_beta-prop_2nd"/>
</dbReference>
<sequence>MPEIVDKSVFDYGGKTMICLAPDNNHLCVANKNGLSKVLHTNSPEEEPEVVEIAKGITGIVCTSDTSYVLTTVQGDCYKYDFKKGTDQLLARSALPLRDCDVVHGGKMVVLGGDDLEIVLVELADDPKRHTLKIEEQVTQLSYSSQTNLLSVSMVNGKVSFFSLSSTRPNKLHEMNGYIPANSYNDTYRDKILNSLGTNLLSDDENDEDDGDENNVKDPEFCDENRISTRAAWHPRGLHFALPCGDYTVKVFTIKNYLLIKTLTNPAYSGAHYIDLKFDVLHGVYIAAVDLDNRLTVWDWETSGVIYKKEFQQKITNFVWKIQPDSEILDIILGTWSGDVITVKKVAEPQEGNSHEIPKRHGLFVESDNDEVSPYPTETLEAANEVFTDEENYNTKKHSYEDEENFIEDDDGAGYVSETRPLKQKKSVRNGSLPPSKASLSRAGSKPFVYKPLSQGATPFGSSDRRYLTMNNVGYVCVVRNNEQNSITVSFFDIGRFTEYHFEDLFGFDICSLNENGTLFGQSKTGHVHYRPHNSQHPSWTKILPLQKGEKLTSVSHTPKRVYAGTSSGYIRIFSQYGVPLMVEKMSPIVALAAQDYKLFSIHFHSSHGITYSLLERSPSSAKYYQRESPLPLTLPQENPQLSDNDSDFLYFNPLGIKNFFFSAYGDPCIFGIDNVLLVLSKWRSAAESRWLPVLDTNMEIWKTSGGKDSDVRAWPLGVIYDTLNCILVKGRNIWPEFPLPLPTELEMRIPIFVKSKLMEEQKDHINHGDELVEQEIVIPPQWAAEEEFLRSKVLSLLLGDTVANDGEIYGNEGEILDSLVGVHDKSLLRLFASACTEQNTEMALSLAQEVKQDRALNACLKIAERAELLNLSRKVGELREARIEQEINEGN</sequence>
<evidence type="ECO:0000313" key="8">
    <source>
        <dbReference type="EMBL" id="CDF90806.1"/>
    </source>
</evidence>
<dbReference type="Pfam" id="PF20946">
    <property type="entry name" value="Ctf4_C"/>
    <property type="match status" value="1"/>
</dbReference>
<reference evidence="9" key="1">
    <citation type="journal article" date="2013" name="Genome Announc.">
        <title>Genome sequence of the food spoilage yeast Zygosaccharomyces bailii CLIB 213(T).</title>
        <authorList>
            <person name="Galeote V."/>
            <person name="Bigey F."/>
            <person name="Devillers H."/>
            <person name="Neuveglise C."/>
            <person name="Dequin S."/>
        </authorList>
    </citation>
    <scope>NUCLEOTIDE SEQUENCE [LARGE SCALE GENOMIC DNA]</scope>
    <source>
        <strain evidence="9">CLIB 213 / ATCC 58445 / CBS 680 / CCRC 21525 / NBRC 1098 / NCYC 1416 / NRRL Y-2227</strain>
    </source>
</reference>